<dbReference type="Proteomes" id="UP000665026">
    <property type="component" value="Chromosome"/>
</dbReference>
<dbReference type="InterPro" id="IPR050490">
    <property type="entry name" value="Bact_solute-bd_prot1"/>
</dbReference>
<evidence type="ECO:0000256" key="3">
    <source>
        <dbReference type="ARBA" id="ARBA00022448"/>
    </source>
</evidence>
<feature type="signal peptide" evidence="5">
    <location>
        <begin position="1"/>
        <end position="25"/>
    </location>
</feature>
<dbReference type="GO" id="GO:0042597">
    <property type="term" value="C:periplasmic space"/>
    <property type="evidence" value="ECO:0007669"/>
    <property type="project" value="UniProtKB-SubCell"/>
</dbReference>
<name>A0A975EMY3_9RHOB</name>
<dbReference type="Gene3D" id="3.40.190.10">
    <property type="entry name" value="Periplasmic binding protein-like II"/>
    <property type="match status" value="1"/>
</dbReference>
<evidence type="ECO:0000313" key="7">
    <source>
        <dbReference type="Proteomes" id="UP000665026"/>
    </source>
</evidence>
<gene>
    <name evidence="6" type="ORF">HZ995_11420</name>
</gene>
<evidence type="ECO:0000313" key="6">
    <source>
        <dbReference type="EMBL" id="QTN35093.1"/>
    </source>
</evidence>
<dbReference type="EMBL" id="CP060010">
    <property type="protein sequence ID" value="QTN35093.1"/>
    <property type="molecule type" value="Genomic_DNA"/>
</dbReference>
<keyword evidence="3" id="KW-0813">Transport</keyword>
<proteinExistence type="inferred from homology"/>
<feature type="chain" id="PRO_5036972119" evidence="5">
    <location>
        <begin position="26"/>
        <end position="449"/>
    </location>
</feature>
<reference evidence="6" key="1">
    <citation type="submission" date="2020-07" db="EMBL/GenBank/DDBJ databases">
        <title>Genome sequences of bacteria associated with the marine, planktonic diatom Thalassiosira profunda strain ECT2AJA-044.</title>
        <authorList>
            <person name="Gargas C.B."/>
            <person name="Roberts W.R."/>
            <person name="Alverson A.J."/>
        </authorList>
    </citation>
    <scope>NUCLEOTIDE SEQUENCE</scope>
    <source>
        <strain evidence="6">ECT2AJA-044</strain>
    </source>
</reference>
<dbReference type="RefSeq" id="WP_209355779.1">
    <property type="nucleotide sequence ID" value="NZ_CP060010.1"/>
</dbReference>
<evidence type="ECO:0000256" key="5">
    <source>
        <dbReference type="SAM" id="SignalP"/>
    </source>
</evidence>
<sequence>MSFNFRLAGAVSGLALIASVSAAVAQEIRVWTTETQPARLERQQQMAADYEAASGVKVEMIPVDEGEYSTRATAAFAAGDLPDVIYFPLQHALPWVEAGILDAEAAQEVLETLGADTFAPGGVAMAQTDDGVAGVPVDGWTQMVVYRKDLFEEKGLAAPTTYANVLAAVEALHNPPEMFGFVAATKVDEGFMSQVLEHVLLANGATPVDENGFSGFDEAKTVEALEFYKAIAEASPPGELYWKQSRELYFAGQAAMIIWSPFIMDELAGLRDAAPVTINDDPTSRELANATGFITNFAGPSNPAGAAWADTRYFGITADADTEAAQDFVEFAVSEGYLDTLAIAPEGKFPIRNGTADNPTAYIDGWSKLDVGVDRRAPLSELYPADVIANIVSGLDVGQRWGVSEGQLGLASKIINSQAINRVTREYIDGTISATDAVAKMNAELSELE</sequence>
<accession>A0A975EMY3</accession>
<evidence type="ECO:0000256" key="1">
    <source>
        <dbReference type="ARBA" id="ARBA00004418"/>
    </source>
</evidence>
<comment type="similarity">
    <text evidence="2">Belongs to the bacterial solute-binding protein 1 family.</text>
</comment>
<dbReference type="InterPro" id="IPR006059">
    <property type="entry name" value="SBP"/>
</dbReference>
<evidence type="ECO:0000256" key="4">
    <source>
        <dbReference type="ARBA" id="ARBA00022729"/>
    </source>
</evidence>
<protein>
    <submittedName>
        <fullName evidence="6">Extracellular solute-binding protein</fullName>
    </submittedName>
</protein>
<dbReference type="Pfam" id="PF01547">
    <property type="entry name" value="SBP_bac_1"/>
    <property type="match status" value="1"/>
</dbReference>
<comment type="subcellular location">
    <subcellularLocation>
        <location evidence="1">Periplasm</location>
    </subcellularLocation>
</comment>
<dbReference type="AlphaFoldDB" id="A0A975EMY3"/>
<evidence type="ECO:0000256" key="2">
    <source>
        <dbReference type="ARBA" id="ARBA00008520"/>
    </source>
</evidence>
<dbReference type="KEGG" id="cact:HZ995_11420"/>
<dbReference type="PANTHER" id="PTHR43649">
    <property type="entry name" value="ARABINOSE-BINDING PROTEIN-RELATED"/>
    <property type="match status" value="1"/>
</dbReference>
<dbReference type="PANTHER" id="PTHR43649:SF34">
    <property type="entry name" value="ABC TRANSPORTER PERIPLASMIC-BINDING PROTEIN YCJN-RELATED"/>
    <property type="match status" value="1"/>
</dbReference>
<organism evidence="6 7">
    <name type="scientific">Cognatishimia activa</name>
    <dbReference type="NCBI Taxonomy" id="1715691"/>
    <lineage>
        <taxon>Bacteria</taxon>
        <taxon>Pseudomonadati</taxon>
        <taxon>Pseudomonadota</taxon>
        <taxon>Alphaproteobacteria</taxon>
        <taxon>Rhodobacterales</taxon>
        <taxon>Paracoccaceae</taxon>
        <taxon>Cognatishimia</taxon>
    </lineage>
</organism>
<dbReference type="SUPFAM" id="SSF53850">
    <property type="entry name" value="Periplasmic binding protein-like II"/>
    <property type="match status" value="1"/>
</dbReference>
<keyword evidence="4 5" id="KW-0732">Signal</keyword>